<dbReference type="RefSeq" id="WP_151196199.1">
    <property type="nucleotide sequence ID" value="NZ_CP119296.1"/>
</dbReference>
<dbReference type="AlphaFoldDB" id="A0A415EP69"/>
<protein>
    <submittedName>
        <fullName evidence="1">DUF2577 domain-containing protein</fullName>
    </submittedName>
</protein>
<dbReference type="EMBL" id="QRMZ01000025">
    <property type="protein sequence ID" value="RHK04817.1"/>
    <property type="molecule type" value="Genomic_DNA"/>
</dbReference>
<dbReference type="Proteomes" id="UP000286288">
    <property type="component" value="Unassembled WGS sequence"/>
</dbReference>
<comment type="caution">
    <text evidence="1">The sequence shown here is derived from an EMBL/GenBank/DDBJ whole genome shotgun (WGS) entry which is preliminary data.</text>
</comment>
<proteinExistence type="predicted"/>
<dbReference type="Pfam" id="PF10844">
    <property type="entry name" value="DUF2577"/>
    <property type="match status" value="1"/>
</dbReference>
<name>A0A415EP69_ENTCA</name>
<gene>
    <name evidence="1" type="ORF">DW084_15500</name>
</gene>
<evidence type="ECO:0000313" key="2">
    <source>
        <dbReference type="Proteomes" id="UP000286288"/>
    </source>
</evidence>
<reference evidence="1 2" key="1">
    <citation type="submission" date="2018-08" db="EMBL/GenBank/DDBJ databases">
        <title>A genome reference for cultivated species of the human gut microbiota.</title>
        <authorList>
            <person name="Zou Y."/>
            <person name="Xue W."/>
            <person name="Luo G."/>
        </authorList>
    </citation>
    <scope>NUCLEOTIDE SEQUENCE [LARGE SCALE GENOMIC DNA]</scope>
    <source>
        <strain evidence="1 2">AF48-16</strain>
    </source>
</reference>
<organism evidence="1 2">
    <name type="scientific">Enterococcus casseliflavus</name>
    <name type="common">Enterococcus flavescens</name>
    <dbReference type="NCBI Taxonomy" id="37734"/>
    <lineage>
        <taxon>Bacteria</taxon>
        <taxon>Bacillati</taxon>
        <taxon>Bacillota</taxon>
        <taxon>Bacilli</taxon>
        <taxon>Lactobacillales</taxon>
        <taxon>Enterococcaceae</taxon>
        <taxon>Enterococcus</taxon>
    </lineage>
</organism>
<dbReference type="InterPro" id="IPR022555">
    <property type="entry name" value="DUF2577"/>
</dbReference>
<evidence type="ECO:0000313" key="1">
    <source>
        <dbReference type="EMBL" id="RHK04817.1"/>
    </source>
</evidence>
<sequence length="104" mass="11564">MAGEQLARIIKDSKPKPTDLSDMLYGVVTNVSPLTIRVDNRFSITSRHLLLSQMVRPLSVSLSITIDGKTGTGSAQVFRALQIGDRVRMLRVSKGQKYYVLDRS</sequence>
<accession>A0A415EP69</accession>